<gene>
    <name evidence="4" type="primary">BMT1_1</name>
    <name evidence="4" type="ORF">LTR05_002648</name>
</gene>
<comment type="similarity">
    <text evidence="2">Belongs to the BMT family.</text>
</comment>
<comment type="subcellular location">
    <subcellularLocation>
        <location evidence="1">Membrane</location>
        <topology evidence="1">Single-pass type II membrane protein</topology>
    </subcellularLocation>
</comment>
<dbReference type="InterPro" id="IPR021988">
    <property type="entry name" value="BMT1"/>
</dbReference>
<keyword evidence="3" id="KW-0735">Signal-anchor</keyword>
<dbReference type="GO" id="GO:0000030">
    <property type="term" value="F:mannosyltransferase activity"/>
    <property type="evidence" value="ECO:0007669"/>
    <property type="project" value="InterPro"/>
</dbReference>
<dbReference type="EMBL" id="JAVRRJ010000002">
    <property type="protein sequence ID" value="KAK5088430.1"/>
    <property type="molecule type" value="Genomic_DNA"/>
</dbReference>
<accession>A0AAN7T312</accession>
<evidence type="ECO:0000313" key="4">
    <source>
        <dbReference type="EMBL" id="KAK5088430.1"/>
    </source>
</evidence>
<dbReference type="Pfam" id="PF12141">
    <property type="entry name" value="BMT"/>
    <property type="match status" value="2"/>
</dbReference>
<organism evidence="4 5">
    <name type="scientific">Lithohypha guttulata</name>
    <dbReference type="NCBI Taxonomy" id="1690604"/>
    <lineage>
        <taxon>Eukaryota</taxon>
        <taxon>Fungi</taxon>
        <taxon>Dikarya</taxon>
        <taxon>Ascomycota</taxon>
        <taxon>Pezizomycotina</taxon>
        <taxon>Eurotiomycetes</taxon>
        <taxon>Chaetothyriomycetidae</taxon>
        <taxon>Chaetothyriales</taxon>
        <taxon>Trichomeriaceae</taxon>
        <taxon>Lithohypha</taxon>
    </lineage>
</organism>
<comment type="caution">
    <text evidence="4">The sequence shown here is derived from an EMBL/GenBank/DDBJ whole genome shotgun (WGS) entry which is preliminary data.</text>
</comment>
<sequence>MQSLPHTWRASEPASDSHEPYELLETYGYSNTRIPDGPHCDDILVPGQELRISKSIYLEDDNLEIAETIVHPMVDYTGQPKDLSFKEIVEKTWGAMAGSSVWLEKYQVYFSVTRVFFYTQGVKHWPKISFLYAQIYDPSWTKLDNFTISWQGESIVFPRVLDVEAEYEIGGGFYGPEDPRVIIEQGVQDAEPIVVFNMLQLRDKVRSMYVHRPFSNFTTNLKFSGKANTGTQKNWSPFFMPRNYTDSIDNQRWPSKHINFIFDWHPLKITRCHLLNGNCDFVYSQDQSGIKYSDHVAMNKYNDTQSAMRGGSNFEPLGISPGPGLTSFVGFPRTHTDAGCGKEAIYRPVVAIMTTNGTHFYLDYMSSGLDFGHSVLTEAQYNDVCDKGRILLTNSIAKLDPRPQHDTLTLSMTVADSTVQVANLRGVGNLVSNLPQFNLNKTAAWHNEAVQAFRLNVTHDVLVCAVQTISDYAIRFTNVTDRTITT</sequence>
<dbReference type="Proteomes" id="UP001309876">
    <property type="component" value="Unassembled WGS sequence"/>
</dbReference>
<name>A0AAN7T312_9EURO</name>
<evidence type="ECO:0000313" key="5">
    <source>
        <dbReference type="Proteomes" id="UP001309876"/>
    </source>
</evidence>
<evidence type="ECO:0000256" key="1">
    <source>
        <dbReference type="ARBA" id="ARBA00004606"/>
    </source>
</evidence>
<dbReference type="GO" id="GO:0016020">
    <property type="term" value="C:membrane"/>
    <property type="evidence" value="ECO:0007669"/>
    <property type="project" value="UniProtKB-SubCell"/>
</dbReference>
<keyword evidence="3" id="KW-0812">Transmembrane</keyword>
<keyword evidence="5" id="KW-1185">Reference proteome</keyword>
<evidence type="ECO:0000256" key="2">
    <source>
        <dbReference type="ARBA" id="ARBA00009486"/>
    </source>
</evidence>
<evidence type="ECO:0000256" key="3">
    <source>
        <dbReference type="ARBA" id="ARBA00022968"/>
    </source>
</evidence>
<proteinExistence type="inferred from homology"/>
<dbReference type="AlphaFoldDB" id="A0AAN7T312"/>
<reference evidence="4 5" key="1">
    <citation type="submission" date="2023-08" db="EMBL/GenBank/DDBJ databases">
        <title>Black Yeasts Isolated from many extreme environments.</title>
        <authorList>
            <person name="Coleine C."/>
            <person name="Stajich J.E."/>
            <person name="Selbmann L."/>
        </authorList>
    </citation>
    <scope>NUCLEOTIDE SEQUENCE [LARGE SCALE GENOMIC DNA]</scope>
    <source>
        <strain evidence="4 5">CCFEE 5910</strain>
    </source>
</reference>
<protein>
    <submittedName>
        <fullName evidence="4">Beta-mannosyltransferase 1</fullName>
    </submittedName>
</protein>